<dbReference type="InterPro" id="IPR042099">
    <property type="entry name" value="ANL_N_sf"/>
</dbReference>
<evidence type="ECO:0000259" key="3">
    <source>
        <dbReference type="Pfam" id="PF00501"/>
    </source>
</evidence>
<feature type="domain" description="AMP-dependent synthetase/ligase" evidence="3">
    <location>
        <begin position="10"/>
        <end position="349"/>
    </location>
</feature>
<name>A0A936N8G8_9ACTN</name>
<dbReference type="SUPFAM" id="SSF56801">
    <property type="entry name" value="Acetyl-CoA synthetase-like"/>
    <property type="match status" value="1"/>
</dbReference>
<sequence>MDHLATLPARRAAEHPGGRCLDDDRLDLTNVEFAQRVDATAAMLASHSVGAGDVVATVLTNRVELVVVMFAAWQVGATLTPVNPAQKANEAEFQLSDSASKVVVHEGSAFQLDDATFVDVADLPTTGGFGGATVPSATDPSALALLIYTSGTTGTPKGVELDHANLIAMVTGIIEATGLGATDRCLLILPLFHVNGIVVSILSPLAVGGSTSITARFSPLAFFDIIARERPTYFSAVPAIYAMLSTLPDSVEPDVSSVRFAVCGAAPMPAELIERFEQRFSLPIVEGYGLSEATCASTLNPIDGVHKPGTVGVALPGQEVILLGEDGRPTTEGRGEVIIRGPIVMRGYLGRPEETPNTLVDGWLRTGDVGAIDEVGYLSIVDRLKDMIIRGGENIYPKGIENVLYGHPEVLEAAVVGRPDDVLGEVPVAYVSLRNAGATTAEELLARCADRLARYKVAVQITIIDNLPKNPIGKMAKPDLRSRSAQAAG</sequence>
<keyword evidence="2" id="KW-0436">Ligase</keyword>
<evidence type="ECO:0000259" key="4">
    <source>
        <dbReference type="Pfam" id="PF13193"/>
    </source>
</evidence>
<dbReference type="Pfam" id="PF00501">
    <property type="entry name" value="AMP-binding"/>
    <property type="match status" value="1"/>
</dbReference>
<dbReference type="GO" id="GO:0031956">
    <property type="term" value="F:medium-chain fatty acid-CoA ligase activity"/>
    <property type="evidence" value="ECO:0007669"/>
    <property type="project" value="TreeGrafter"/>
</dbReference>
<comment type="caution">
    <text evidence="5">The sequence shown here is derived from an EMBL/GenBank/DDBJ whole genome shotgun (WGS) entry which is preliminary data.</text>
</comment>
<dbReference type="Gene3D" id="3.30.300.30">
    <property type="match status" value="1"/>
</dbReference>
<proteinExistence type="inferred from homology"/>
<dbReference type="InterPro" id="IPR020845">
    <property type="entry name" value="AMP-binding_CS"/>
</dbReference>
<dbReference type="FunFam" id="3.30.300.30:FF:000008">
    <property type="entry name" value="2,3-dihydroxybenzoate-AMP ligase"/>
    <property type="match status" value="1"/>
</dbReference>
<dbReference type="InterPro" id="IPR000873">
    <property type="entry name" value="AMP-dep_synth/lig_dom"/>
</dbReference>
<dbReference type="Gene3D" id="3.40.50.12780">
    <property type="entry name" value="N-terminal domain of ligase-like"/>
    <property type="match status" value="1"/>
</dbReference>
<dbReference type="GO" id="GO:0006631">
    <property type="term" value="P:fatty acid metabolic process"/>
    <property type="evidence" value="ECO:0007669"/>
    <property type="project" value="TreeGrafter"/>
</dbReference>
<dbReference type="EMBL" id="JADJZA010000001">
    <property type="protein sequence ID" value="MBK9295547.1"/>
    <property type="molecule type" value="Genomic_DNA"/>
</dbReference>
<dbReference type="PROSITE" id="PS00455">
    <property type="entry name" value="AMP_BINDING"/>
    <property type="match status" value="1"/>
</dbReference>
<evidence type="ECO:0000256" key="2">
    <source>
        <dbReference type="ARBA" id="ARBA00022598"/>
    </source>
</evidence>
<evidence type="ECO:0000313" key="5">
    <source>
        <dbReference type="EMBL" id="MBK9295547.1"/>
    </source>
</evidence>
<evidence type="ECO:0000313" key="6">
    <source>
        <dbReference type="Proteomes" id="UP000727993"/>
    </source>
</evidence>
<dbReference type="PANTHER" id="PTHR43201:SF5">
    <property type="entry name" value="MEDIUM-CHAIN ACYL-COA LIGASE ACSF2, MITOCHONDRIAL"/>
    <property type="match status" value="1"/>
</dbReference>
<dbReference type="AlphaFoldDB" id="A0A936N8G8"/>
<dbReference type="Pfam" id="PF13193">
    <property type="entry name" value="AMP-binding_C"/>
    <property type="match status" value="1"/>
</dbReference>
<protein>
    <submittedName>
        <fullName evidence="5">AMP-binding protein</fullName>
    </submittedName>
</protein>
<dbReference type="PANTHER" id="PTHR43201">
    <property type="entry name" value="ACYL-COA SYNTHETASE"/>
    <property type="match status" value="1"/>
</dbReference>
<accession>A0A936N8G8</accession>
<organism evidence="5 6">
    <name type="scientific">Candidatus Neomicrothrix subdominans</name>
    <dbReference type="NCBI Taxonomy" id="2954438"/>
    <lineage>
        <taxon>Bacteria</taxon>
        <taxon>Bacillati</taxon>
        <taxon>Actinomycetota</taxon>
        <taxon>Acidimicrobiia</taxon>
        <taxon>Acidimicrobiales</taxon>
        <taxon>Microthrixaceae</taxon>
        <taxon>Candidatus Neomicrothrix</taxon>
    </lineage>
</organism>
<reference evidence="5 6" key="1">
    <citation type="submission" date="2020-10" db="EMBL/GenBank/DDBJ databases">
        <title>Connecting structure to function with the recovery of over 1000 high-quality activated sludge metagenome-assembled genomes encoding full-length rRNA genes using long-read sequencing.</title>
        <authorList>
            <person name="Singleton C.M."/>
            <person name="Petriglieri F."/>
            <person name="Kristensen J.M."/>
            <person name="Kirkegaard R.H."/>
            <person name="Michaelsen T.Y."/>
            <person name="Andersen M.H."/>
            <person name="Karst S.M."/>
            <person name="Dueholm M.S."/>
            <person name="Nielsen P.H."/>
            <person name="Albertsen M."/>
        </authorList>
    </citation>
    <scope>NUCLEOTIDE SEQUENCE [LARGE SCALE GENOMIC DNA]</scope>
    <source>
        <strain evidence="5">Lyne_18-Q3-R50-59_MAXAC.006</strain>
    </source>
</reference>
<dbReference type="InterPro" id="IPR025110">
    <property type="entry name" value="AMP-bd_C"/>
</dbReference>
<dbReference type="InterPro" id="IPR045851">
    <property type="entry name" value="AMP-bd_C_sf"/>
</dbReference>
<comment type="similarity">
    <text evidence="1">Belongs to the ATP-dependent AMP-binding enzyme family.</text>
</comment>
<feature type="domain" description="AMP-binding enzyme C-terminal" evidence="4">
    <location>
        <begin position="400"/>
        <end position="474"/>
    </location>
</feature>
<gene>
    <name evidence="5" type="ORF">IPN02_01460</name>
</gene>
<evidence type="ECO:0000256" key="1">
    <source>
        <dbReference type="ARBA" id="ARBA00006432"/>
    </source>
</evidence>
<dbReference type="Proteomes" id="UP000727993">
    <property type="component" value="Unassembled WGS sequence"/>
</dbReference>